<dbReference type="SUPFAM" id="SSF52788">
    <property type="entry name" value="Phosphotyrosine protein phosphatases I"/>
    <property type="match status" value="1"/>
</dbReference>
<feature type="coiled-coil region" evidence="4">
    <location>
        <begin position="168"/>
        <end position="195"/>
    </location>
</feature>
<name>A0ABW5R412_9BACL</name>
<keyword evidence="7" id="KW-1185">Reference proteome</keyword>
<sequence>MTRILFVCTGNTCRSPMAEALLRKLAAERGIPLEVRSAGVSTVDGLPVSRHASEALRKRSIDHRGQSKALGTGSVKWADLVLTMTGGHKRSLLQWFPEAVDKTYTLKEYVYLHSEANGDIERLEKLYTEMHMKQALGGQLTDEERSQLLELERKIPSFDIVDPFGGSLEEYEQCAKEIEATVRKLLDKLDRRESEQD</sequence>
<protein>
    <submittedName>
        <fullName evidence="6">Low molecular weight protein arginine phosphatase</fullName>
    </submittedName>
</protein>
<dbReference type="RefSeq" id="WP_379279409.1">
    <property type="nucleotide sequence ID" value="NZ_JBHUGT010000055.1"/>
</dbReference>
<keyword evidence="3" id="KW-0904">Protein phosphatase</keyword>
<keyword evidence="4" id="KW-0175">Coiled coil</keyword>
<dbReference type="Gene3D" id="3.40.50.2300">
    <property type="match status" value="1"/>
</dbReference>
<accession>A0ABW5R412</accession>
<dbReference type="InterPro" id="IPR023485">
    <property type="entry name" value="Ptyr_pPase"/>
</dbReference>
<dbReference type="InterPro" id="IPR050438">
    <property type="entry name" value="LMW_PTPase"/>
</dbReference>
<feature type="domain" description="Phosphotyrosine protein phosphatase I" evidence="5">
    <location>
        <begin position="2"/>
        <end position="188"/>
    </location>
</feature>
<reference evidence="7" key="1">
    <citation type="journal article" date="2019" name="Int. J. Syst. Evol. Microbiol.">
        <title>The Global Catalogue of Microorganisms (GCM) 10K type strain sequencing project: providing services to taxonomists for standard genome sequencing and annotation.</title>
        <authorList>
            <consortium name="The Broad Institute Genomics Platform"/>
            <consortium name="The Broad Institute Genome Sequencing Center for Infectious Disease"/>
            <person name="Wu L."/>
            <person name="Ma J."/>
        </authorList>
    </citation>
    <scope>NUCLEOTIDE SEQUENCE [LARGE SCALE GENOMIC DNA]</scope>
    <source>
        <strain evidence="7">TISTR 1827</strain>
    </source>
</reference>
<gene>
    <name evidence="6" type="ORF">ACFSW5_24580</name>
</gene>
<evidence type="ECO:0000256" key="4">
    <source>
        <dbReference type="SAM" id="Coils"/>
    </source>
</evidence>
<evidence type="ECO:0000256" key="2">
    <source>
        <dbReference type="ARBA" id="ARBA00022801"/>
    </source>
</evidence>
<dbReference type="PANTHER" id="PTHR11717">
    <property type="entry name" value="LOW MOLECULAR WEIGHT PROTEIN TYROSINE PHOSPHATASE"/>
    <property type="match status" value="1"/>
</dbReference>
<dbReference type="PRINTS" id="PR00719">
    <property type="entry name" value="LMWPTPASE"/>
</dbReference>
<dbReference type="Pfam" id="PF01451">
    <property type="entry name" value="LMWPc"/>
    <property type="match status" value="1"/>
</dbReference>
<evidence type="ECO:0000259" key="5">
    <source>
        <dbReference type="SMART" id="SM00226"/>
    </source>
</evidence>
<dbReference type="Proteomes" id="UP001597493">
    <property type="component" value="Unassembled WGS sequence"/>
</dbReference>
<keyword evidence="2" id="KW-0378">Hydrolase</keyword>
<evidence type="ECO:0000313" key="6">
    <source>
        <dbReference type="EMBL" id="MFD2663419.1"/>
    </source>
</evidence>
<dbReference type="SMART" id="SM00226">
    <property type="entry name" value="LMWPc"/>
    <property type="match status" value="1"/>
</dbReference>
<evidence type="ECO:0000313" key="7">
    <source>
        <dbReference type="Proteomes" id="UP001597493"/>
    </source>
</evidence>
<comment type="similarity">
    <text evidence="1">Belongs to the low molecular weight phosphotyrosine protein phosphatase family.</text>
</comment>
<dbReference type="InterPro" id="IPR017867">
    <property type="entry name" value="Tyr_phospatase_low_mol_wt"/>
</dbReference>
<dbReference type="EMBL" id="JBHUMY010000043">
    <property type="protein sequence ID" value="MFD2663419.1"/>
    <property type="molecule type" value="Genomic_DNA"/>
</dbReference>
<dbReference type="PANTHER" id="PTHR11717:SF31">
    <property type="entry name" value="LOW MOLECULAR WEIGHT PROTEIN-TYROSINE-PHOSPHATASE ETP-RELATED"/>
    <property type="match status" value="1"/>
</dbReference>
<dbReference type="CDD" id="cd16344">
    <property type="entry name" value="LMWPAP"/>
    <property type="match status" value="1"/>
</dbReference>
<evidence type="ECO:0000256" key="1">
    <source>
        <dbReference type="ARBA" id="ARBA00011063"/>
    </source>
</evidence>
<organism evidence="6 7">
    <name type="scientific">Paenibacillus thailandensis</name>
    <dbReference type="NCBI Taxonomy" id="393250"/>
    <lineage>
        <taxon>Bacteria</taxon>
        <taxon>Bacillati</taxon>
        <taxon>Bacillota</taxon>
        <taxon>Bacilli</taxon>
        <taxon>Bacillales</taxon>
        <taxon>Paenibacillaceae</taxon>
        <taxon>Paenibacillus</taxon>
    </lineage>
</organism>
<proteinExistence type="inferred from homology"/>
<comment type="caution">
    <text evidence="6">The sequence shown here is derived from an EMBL/GenBank/DDBJ whole genome shotgun (WGS) entry which is preliminary data.</text>
</comment>
<evidence type="ECO:0000256" key="3">
    <source>
        <dbReference type="ARBA" id="ARBA00022912"/>
    </source>
</evidence>
<dbReference type="InterPro" id="IPR036196">
    <property type="entry name" value="Ptyr_pPase_sf"/>
</dbReference>